<dbReference type="KEGG" id="cthd:CDO33_02270"/>
<name>A0A2K2F998_9CLOT</name>
<evidence type="ECO:0000256" key="1">
    <source>
        <dbReference type="ARBA" id="ARBA00003365"/>
    </source>
</evidence>
<reference evidence="11 12" key="1">
    <citation type="submission" date="2017-06" db="EMBL/GenBank/DDBJ databases">
        <title>Investigating the central metabolism of Clostridium thermosuccinogenes.</title>
        <authorList>
            <person name="Koendjbiharie J.G."/>
            <person name="van Kranenburg R."/>
        </authorList>
    </citation>
    <scope>NUCLEOTIDE SEQUENCE [LARGE SCALE GENOMIC DNA]</scope>
    <source>
        <strain evidence="11 12">DSM 5806</strain>
    </source>
</reference>
<keyword evidence="7 9" id="KW-0456">Lyase</keyword>
<dbReference type="Proteomes" id="UP000236151">
    <property type="component" value="Unassembled WGS sequence"/>
</dbReference>
<evidence type="ECO:0000313" key="12">
    <source>
        <dbReference type="Proteomes" id="UP000236151"/>
    </source>
</evidence>
<keyword evidence="12" id="KW-1185">Reference proteome</keyword>
<evidence type="ECO:0000256" key="3">
    <source>
        <dbReference type="ARBA" id="ARBA00011270"/>
    </source>
</evidence>
<keyword evidence="4 9" id="KW-0028">Amino-acid biosynthesis</keyword>
<comment type="similarity">
    <text evidence="9 10">Belongs to the TrpA family.</text>
</comment>
<proteinExistence type="inferred from homology"/>
<evidence type="ECO:0000256" key="8">
    <source>
        <dbReference type="ARBA" id="ARBA00049047"/>
    </source>
</evidence>
<dbReference type="HAMAP" id="MF_00131">
    <property type="entry name" value="Trp_synth_alpha"/>
    <property type="match status" value="1"/>
</dbReference>
<evidence type="ECO:0000256" key="6">
    <source>
        <dbReference type="ARBA" id="ARBA00023141"/>
    </source>
</evidence>
<comment type="pathway">
    <text evidence="2 9">Amino-acid biosynthesis; L-tryptophan biosynthesis; L-tryptophan from chorismate: step 5/5.</text>
</comment>
<protein>
    <recommendedName>
        <fullName evidence="9">Tryptophan synthase alpha chain</fullName>
        <ecNumber evidence="9">4.2.1.20</ecNumber>
    </recommendedName>
</protein>
<dbReference type="SUPFAM" id="SSF51366">
    <property type="entry name" value="Ribulose-phoshate binding barrel"/>
    <property type="match status" value="1"/>
</dbReference>
<feature type="active site" description="Proton acceptor" evidence="9">
    <location>
        <position position="44"/>
    </location>
</feature>
<dbReference type="NCBIfam" id="TIGR00262">
    <property type="entry name" value="trpA"/>
    <property type="match status" value="1"/>
</dbReference>
<evidence type="ECO:0000256" key="5">
    <source>
        <dbReference type="ARBA" id="ARBA00022822"/>
    </source>
</evidence>
<gene>
    <name evidence="9" type="primary">trpA</name>
    <name evidence="11" type="ORF">CDQ84_17205</name>
</gene>
<evidence type="ECO:0000256" key="2">
    <source>
        <dbReference type="ARBA" id="ARBA00004733"/>
    </source>
</evidence>
<dbReference type="PANTHER" id="PTHR43406">
    <property type="entry name" value="TRYPTOPHAN SYNTHASE, ALPHA CHAIN"/>
    <property type="match status" value="1"/>
</dbReference>
<comment type="function">
    <text evidence="1 9">The alpha subunit is responsible for the aldol cleavage of indoleglycerol phosphate to indole and glyceraldehyde 3-phosphate.</text>
</comment>
<dbReference type="UniPathway" id="UPA00035">
    <property type="reaction ID" value="UER00044"/>
</dbReference>
<dbReference type="Pfam" id="PF00290">
    <property type="entry name" value="Trp_syntA"/>
    <property type="match status" value="1"/>
</dbReference>
<dbReference type="InterPro" id="IPR013785">
    <property type="entry name" value="Aldolase_TIM"/>
</dbReference>
<organism evidence="11 12">
    <name type="scientific">Clostridium thermosuccinogenes</name>
    <dbReference type="NCBI Taxonomy" id="84032"/>
    <lineage>
        <taxon>Bacteria</taxon>
        <taxon>Bacillati</taxon>
        <taxon>Bacillota</taxon>
        <taxon>Clostridia</taxon>
        <taxon>Eubacteriales</taxon>
        <taxon>Clostridiaceae</taxon>
        <taxon>Clostridium</taxon>
    </lineage>
</organism>
<dbReference type="GO" id="GO:0005829">
    <property type="term" value="C:cytosol"/>
    <property type="evidence" value="ECO:0007669"/>
    <property type="project" value="TreeGrafter"/>
</dbReference>
<evidence type="ECO:0000256" key="10">
    <source>
        <dbReference type="RuleBase" id="RU003662"/>
    </source>
</evidence>
<accession>A0A2K2F998</accession>
<dbReference type="InterPro" id="IPR011060">
    <property type="entry name" value="RibuloseP-bd_barrel"/>
</dbReference>
<dbReference type="PROSITE" id="PS00167">
    <property type="entry name" value="TRP_SYNTHASE_ALPHA"/>
    <property type="match status" value="1"/>
</dbReference>
<dbReference type="InterPro" id="IPR018204">
    <property type="entry name" value="Trp_synthase_alpha_AS"/>
</dbReference>
<dbReference type="EMBL" id="NIOJ01000068">
    <property type="protein sequence ID" value="PNT95372.1"/>
    <property type="molecule type" value="Genomic_DNA"/>
</dbReference>
<dbReference type="InterPro" id="IPR002028">
    <property type="entry name" value="Trp_synthase_suA"/>
</dbReference>
<feature type="active site" description="Proton acceptor" evidence="9">
    <location>
        <position position="55"/>
    </location>
</feature>
<dbReference type="EC" id="4.2.1.20" evidence="9"/>
<dbReference type="Gene3D" id="3.20.20.70">
    <property type="entry name" value="Aldolase class I"/>
    <property type="match status" value="1"/>
</dbReference>
<sequence>MNRIEQAFANGKAFIPFITAGDPSMEITEQLVLRMAEAGADLIELGIPFSDPVAEGQVIQDASARALSGGISVDEIFGMVKRIRKVCDVAMAFMTYANVIFSYGADRFMKNCSEAGVDAIIIPDLPFEEKDEFMPYCLKYGVHLISMIAPTSENRIHMIAREARGFVYCVSSLGVTGVRQDISDDAREMIRLVKEVNEIPCAVGFGISTPEQASRMAEFSDGIIVGSAIVKIVEQYGSECVPHVARYVRMMKDAVRVGG</sequence>
<evidence type="ECO:0000256" key="7">
    <source>
        <dbReference type="ARBA" id="ARBA00023239"/>
    </source>
</evidence>
<dbReference type="CDD" id="cd04724">
    <property type="entry name" value="Tryptophan_synthase_alpha"/>
    <property type="match status" value="1"/>
</dbReference>
<dbReference type="AlphaFoldDB" id="A0A2K2F998"/>
<dbReference type="FunFam" id="3.20.20.70:FF:000037">
    <property type="entry name" value="Tryptophan synthase alpha chain"/>
    <property type="match status" value="1"/>
</dbReference>
<comment type="catalytic activity">
    <reaction evidence="8 9">
        <text>(1S,2R)-1-C-(indol-3-yl)glycerol 3-phosphate + L-serine = D-glyceraldehyde 3-phosphate + L-tryptophan + H2O</text>
        <dbReference type="Rhea" id="RHEA:10532"/>
        <dbReference type="ChEBI" id="CHEBI:15377"/>
        <dbReference type="ChEBI" id="CHEBI:33384"/>
        <dbReference type="ChEBI" id="CHEBI:57912"/>
        <dbReference type="ChEBI" id="CHEBI:58866"/>
        <dbReference type="ChEBI" id="CHEBI:59776"/>
        <dbReference type="EC" id="4.2.1.20"/>
    </reaction>
</comment>
<evidence type="ECO:0000256" key="9">
    <source>
        <dbReference type="HAMAP-Rule" id="MF_00131"/>
    </source>
</evidence>
<comment type="subunit">
    <text evidence="3 9">Tetramer of two alpha and two beta chains.</text>
</comment>
<evidence type="ECO:0000313" key="11">
    <source>
        <dbReference type="EMBL" id="PNT95372.1"/>
    </source>
</evidence>
<keyword evidence="6 9" id="KW-0057">Aromatic amino acid biosynthesis</keyword>
<keyword evidence="5 9" id="KW-0822">Tryptophan biosynthesis</keyword>
<dbReference type="PANTHER" id="PTHR43406:SF1">
    <property type="entry name" value="TRYPTOPHAN SYNTHASE ALPHA CHAIN, CHLOROPLASTIC"/>
    <property type="match status" value="1"/>
</dbReference>
<dbReference type="GO" id="GO:0004834">
    <property type="term" value="F:tryptophan synthase activity"/>
    <property type="evidence" value="ECO:0007669"/>
    <property type="project" value="UniProtKB-UniRule"/>
</dbReference>
<dbReference type="OrthoDB" id="9804578at2"/>
<evidence type="ECO:0000256" key="4">
    <source>
        <dbReference type="ARBA" id="ARBA00022605"/>
    </source>
</evidence>
<dbReference type="RefSeq" id="WP_103082978.1">
    <property type="nucleotide sequence ID" value="NZ_CP021850.1"/>
</dbReference>
<comment type="caution">
    <text evidence="11">The sequence shown here is derived from an EMBL/GenBank/DDBJ whole genome shotgun (WGS) entry which is preliminary data.</text>
</comment>